<evidence type="ECO:0000259" key="14">
    <source>
        <dbReference type="Pfam" id="PF13735"/>
    </source>
</evidence>
<dbReference type="InterPro" id="IPR043519">
    <property type="entry name" value="NT_sf"/>
</dbReference>
<comment type="caution">
    <text evidence="15">The sequence shown here is derived from an EMBL/GenBank/DDBJ whole genome shotgun (WGS) entry which is preliminary data.</text>
</comment>
<feature type="binding site" evidence="11">
    <location>
        <position position="111"/>
    </location>
    <ligand>
        <name>CTP</name>
        <dbReference type="ChEBI" id="CHEBI:37563"/>
    </ligand>
</feature>
<dbReference type="InterPro" id="IPR002646">
    <property type="entry name" value="PolA_pol_head_dom"/>
</dbReference>
<feature type="binding site" evidence="11">
    <location>
        <position position="30"/>
    </location>
    <ligand>
        <name>CTP</name>
        <dbReference type="ChEBI" id="CHEBI:37563"/>
    </ligand>
</feature>
<comment type="catalytic activity">
    <reaction evidence="11">
        <text>a tRNA with a 3' CCA end + 2 CTP + ATP = a tRNA with a 3' CCACCA end + 3 diphosphate</text>
        <dbReference type="Rhea" id="RHEA:76235"/>
        <dbReference type="Rhea" id="RHEA-COMP:10468"/>
        <dbReference type="Rhea" id="RHEA-COMP:18655"/>
        <dbReference type="ChEBI" id="CHEBI:30616"/>
        <dbReference type="ChEBI" id="CHEBI:33019"/>
        <dbReference type="ChEBI" id="CHEBI:37563"/>
        <dbReference type="ChEBI" id="CHEBI:83071"/>
        <dbReference type="ChEBI" id="CHEBI:195187"/>
    </reaction>
</comment>
<feature type="binding site" evidence="11">
    <location>
        <position position="163"/>
    </location>
    <ligand>
        <name>CTP</name>
        <dbReference type="ChEBI" id="CHEBI:37563"/>
    </ligand>
</feature>
<dbReference type="SUPFAM" id="SSF81891">
    <property type="entry name" value="Poly A polymerase C-terminal region-like"/>
    <property type="match status" value="1"/>
</dbReference>
<keyword evidence="4 11" id="KW-0548">Nucleotidyltransferase</keyword>
<evidence type="ECO:0000256" key="9">
    <source>
        <dbReference type="ARBA" id="ARBA00022842"/>
    </source>
</evidence>
<evidence type="ECO:0000256" key="11">
    <source>
        <dbReference type="HAMAP-Rule" id="MF_01263"/>
    </source>
</evidence>
<evidence type="ECO:0000256" key="2">
    <source>
        <dbReference type="ARBA" id="ARBA00022679"/>
    </source>
</evidence>
<feature type="binding site" evidence="11">
    <location>
        <position position="40"/>
    </location>
    <ligand>
        <name>Mg(2+)</name>
        <dbReference type="ChEBI" id="CHEBI:18420"/>
    </ligand>
</feature>
<comment type="catalytic activity">
    <reaction evidence="11">
        <text>a tRNA precursor + 2 CTP + ATP = a tRNA with a 3' CCA end + 3 diphosphate</text>
        <dbReference type="Rhea" id="RHEA:14433"/>
        <dbReference type="Rhea" id="RHEA-COMP:10465"/>
        <dbReference type="Rhea" id="RHEA-COMP:10468"/>
        <dbReference type="ChEBI" id="CHEBI:30616"/>
        <dbReference type="ChEBI" id="CHEBI:33019"/>
        <dbReference type="ChEBI" id="CHEBI:37563"/>
        <dbReference type="ChEBI" id="CHEBI:74896"/>
        <dbReference type="ChEBI" id="CHEBI:83071"/>
        <dbReference type="EC" id="2.7.7.72"/>
    </reaction>
</comment>
<evidence type="ECO:0000256" key="4">
    <source>
        <dbReference type="ARBA" id="ARBA00022695"/>
    </source>
</evidence>
<feature type="domain" description="tRNA nucleotidyltransferase/poly(A) polymerase RNA and SrmB- binding" evidence="13">
    <location>
        <begin position="170"/>
        <end position="229"/>
    </location>
</feature>
<dbReference type="GO" id="GO:0005524">
    <property type="term" value="F:ATP binding"/>
    <property type="evidence" value="ECO:0007669"/>
    <property type="project" value="UniProtKB-UniRule"/>
</dbReference>
<evidence type="ECO:0000259" key="12">
    <source>
        <dbReference type="Pfam" id="PF01743"/>
    </source>
</evidence>
<feature type="binding site" evidence="11">
    <location>
        <position position="160"/>
    </location>
    <ligand>
        <name>CTP</name>
        <dbReference type="ChEBI" id="CHEBI:37563"/>
    </ligand>
</feature>
<dbReference type="GO" id="GO:0004810">
    <property type="term" value="F:CCA tRNA nucleotidyltransferase activity"/>
    <property type="evidence" value="ECO:0007669"/>
    <property type="project" value="UniProtKB-UniRule"/>
</dbReference>
<sequence>MSFPFAKAAGILDTLTAHGFEAYVVGGAVRDYLLDRPVHDIDIATSAHPADVVALFKRTIPVGIEHGTVVVLSSGTNFEVTTYRSESGYDDYRHPNQVVFETTLEKDLMRRDFTINALAMDRSGRVIDLFGGRDDLARGLIRTVGRPEERISEDPLRMMRGIRFTSELSFTLGQAELAAFKDRSLLLKKISVERIDQEMTKLLAGRSVNKAIGLLFETKCFDALPFPEQAADRRALERVRFSILKTDAERWTAFLTALRIFDLHAFARVWNWSRSREKTVSALQKYDAVRKRDGWNPVRVYYAGTELAKSVERLQVAFGRADTASLAGMERDIDSLWKTCRIHQRGELAVTGNDLLKWSSEHPGPWLSEALAMLEKQVITGSVANEMEEIESWFKAWQKQRKPS</sequence>
<comment type="function">
    <text evidence="11">Catalyzes the addition and repair of the essential 3'-terminal CCA sequence in tRNAs without using a nucleic acid template. Adds these three nucleotides in the order of C, C, and A to the tRNA nucleotide-73, using CTP and ATP as substrates and producing inorganic pyrophosphate. tRNA 3'-terminal CCA addition is required both for tRNA processing and repair. Also involved in tRNA surveillance by mediating tandem CCA addition to generate a CCACCA at the 3' terminus of unstable tRNAs. While stable tRNAs receive only 3'-terminal CCA, unstable tRNAs are marked with CCACCA and rapidly degraded.</text>
</comment>
<dbReference type="CDD" id="cd05398">
    <property type="entry name" value="NT_ClassII-CCAase"/>
    <property type="match status" value="1"/>
</dbReference>
<dbReference type="Gene3D" id="3.30.460.10">
    <property type="entry name" value="Beta Polymerase, domain 2"/>
    <property type="match status" value="1"/>
</dbReference>
<dbReference type="PANTHER" id="PTHR46173:SF1">
    <property type="entry name" value="CCA TRNA NUCLEOTIDYLTRANSFERASE 1, MITOCHONDRIAL"/>
    <property type="match status" value="1"/>
</dbReference>
<keyword evidence="9 11" id="KW-0460">Magnesium</keyword>
<dbReference type="PANTHER" id="PTHR46173">
    <property type="entry name" value="CCA TRNA NUCLEOTIDYLTRANSFERASE 1, MITOCHONDRIAL"/>
    <property type="match status" value="1"/>
</dbReference>
<comment type="subunit">
    <text evidence="11">Homodimer.</text>
</comment>
<dbReference type="InterPro" id="IPR032828">
    <property type="entry name" value="PolyA_RNA-bd"/>
</dbReference>
<keyword evidence="16" id="KW-1185">Reference proteome</keyword>
<evidence type="ECO:0000256" key="6">
    <source>
        <dbReference type="ARBA" id="ARBA00022741"/>
    </source>
</evidence>
<evidence type="ECO:0000256" key="10">
    <source>
        <dbReference type="ARBA" id="ARBA00022884"/>
    </source>
</evidence>
<dbReference type="Gene3D" id="1.20.58.560">
    <property type="match status" value="1"/>
</dbReference>
<comment type="cofactor">
    <cofactor evidence="1 11">
        <name>Mg(2+)</name>
        <dbReference type="ChEBI" id="CHEBI:18420"/>
    </cofactor>
</comment>
<dbReference type="Gene3D" id="1.10.110.30">
    <property type="match status" value="1"/>
</dbReference>
<feature type="domain" description="CCA-adding enzyme C-terminal" evidence="14">
    <location>
        <begin position="245"/>
        <end position="393"/>
    </location>
</feature>
<dbReference type="GO" id="GO:0042245">
    <property type="term" value="P:RNA repair"/>
    <property type="evidence" value="ECO:0007669"/>
    <property type="project" value="UniProtKB-KW"/>
</dbReference>
<gene>
    <name evidence="11 15" type="primary">cca</name>
    <name evidence="15" type="ORF">GCM10007968_10240</name>
</gene>
<feature type="binding site" evidence="11">
    <location>
        <position position="163"/>
    </location>
    <ligand>
        <name>ATP</name>
        <dbReference type="ChEBI" id="CHEBI:30616"/>
    </ligand>
</feature>
<feature type="binding site" evidence="11">
    <location>
        <position position="160"/>
    </location>
    <ligand>
        <name>ATP</name>
        <dbReference type="ChEBI" id="CHEBI:30616"/>
    </ligand>
</feature>
<dbReference type="Proteomes" id="UP000654670">
    <property type="component" value="Unassembled WGS sequence"/>
</dbReference>
<keyword evidence="7 11" id="KW-0692">RNA repair</keyword>
<dbReference type="EMBL" id="BMOK01000003">
    <property type="protein sequence ID" value="GGL47968.1"/>
    <property type="molecule type" value="Genomic_DNA"/>
</dbReference>
<comment type="miscellaneous">
    <text evidence="11">A single active site specifically recognizes both ATP and CTP and is responsible for their addition.</text>
</comment>
<feature type="binding site" evidence="11">
    <location>
        <position position="42"/>
    </location>
    <ligand>
        <name>Mg(2+)</name>
        <dbReference type="ChEBI" id="CHEBI:18420"/>
    </ligand>
</feature>
<feature type="binding site" evidence="11">
    <location>
        <position position="27"/>
    </location>
    <ligand>
        <name>ATP</name>
        <dbReference type="ChEBI" id="CHEBI:30616"/>
    </ligand>
</feature>
<dbReference type="NCBIfam" id="NF009814">
    <property type="entry name" value="PRK13299.1"/>
    <property type="match status" value="1"/>
</dbReference>
<keyword evidence="5 11" id="KW-0479">Metal-binding</keyword>
<proteinExistence type="inferred from homology"/>
<feature type="binding site" evidence="11">
    <location>
        <position position="30"/>
    </location>
    <ligand>
        <name>ATP</name>
        <dbReference type="ChEBI" id="CHEBI:30616"/>
    </ligand>
</feature>
<feature type="binding site" evidence="11">
    <location>
        <position position="27"/>
    </location>
    <ligand>
        <name>CTP</name>
        <dbReference type="ChEBI" id="CHEBI:37563"/>
    </ligand>
</feature>
<reference evidence="15" key="1">
    <citation type="journal article" date="2014" name="Int. J. Syst. Evol. Microbiol.">
        <title>Complete genome sequence of Corynebacterium casei LMG S-19264T (=DSM 44701T), isolated from a smear-ripened cheese.</title>
        <authorList>
            <consortium name="US DOE Joint Genome Institute (JGI-PGF)"/>
            <person name="Walter F."/>
            <person name="Albersmeier A."/>
            <person name="Kalinowski J."/>
            <person name="Ruckert C."/>
        </authorList>
    </citation>
    <scope>NUCLEOTIDE SEQUENCE</scope>
    <source>
        <strain evidence="15">JCM 15325</strain>
    </source>
</reference>
<name>A0A917VZF0_9BACL</name>
<feature type="binding site" evidence="11">
    <location>
        <position position="157"/>
    </location>
    <ligand>
        <name>ATP</name>
        <dbReference type="ChEBI" id="CHEBI:30616"/>
    </ligand>
</feature>
<dbReference type="Pfam" id="PF12627">
    <property type="entry name" value="PolyA_pol_RNAbd"/>
    <property type="match status" value="1"/>
</dbReference>
<accession>A0A917VZF0</accession>
<keyword evidence="10 11" id="KW-0694">RNA-binding</keyword>
<reference evidence="15" key="2">
    <citation type="submission" date="2020-09" db="EMBL/GenBank/DDBJ databases">
        <authorList>
            <person name="Sun Q."/>
            <person name="Ohkuma M."/>
        </authorList>
    </citation>
    <scope>NUCLEOTIDE SEQUENCE</scope>
    <source>
        <strain evidence="15">JCM 15325</strain>
    </source>
</reference>
<evidence type="ECO:0000256" key="5">
    <source>
        <dbReference type="ARBA" id="ARBA00022723"/>
    </source>
</evidence>
<dbReference type="AlphaFoldDB" id="A0A917VZF0"/>
<evidence type="ECO:0000256" key="3">
    <source>
        <dbReference type="ARBA" id="ARBA00022694"/>
    </source>
</evidence>
<dbReference type="Pfam" id="PF01743">
    <property type="entry name" value="PolyA_pol"/>
    <property type="match status" value="1"/>
</dbReference>
<dbReference type="InterPro" id="IPR050264">
    <property type="entry name" value="Bact_CCA-adding_enz_type3_sf"/>
</dbReference>
<dbReference type="InterPro" id="IPR032810">
    <property type="entry name" value="CCA-adding_enz_C"/>
</dbReference>
<protein>
    <recommendedName>
        <fullName evidence="11">CCA-adding enzyme</fullName>
        <ecNumber evidence="11">2.7.7.72</ecNumber>
    </recommendedName>
    <alternativeName>
        <fullName evidence="11">CCA tRNA nucleotidyltransferase</fullName>
    </alternativeName>
    <alternativeName>
        <fullName evidence="11">tRNA CCA-pyrophosphorylase</fullName>
    </alternativeName>
    <alternativeName>
        <fullName evidence="11">tRNA adenylyl-/cytidylyl- transferase</fullName>
    </alternativeName>
    <alternativeName>
        <fullName evidence="11">tRNA nucleotidyltransferase</fullName>
    </alternativeName>
    <alternativeName>
        <fullName evidence="11">tRNA-NT</fullName>
    </alternativeName>
</protein>
<feature type="domain" description="Poly A polymerase head" evidence="12">
    <location>
        <begin position="22"/>
        <end position="142"/>
    </location>
</feature>
<comment type="similarity">
    <text evidence="11">Belongs to the tRNA nucleotidyltransferase/poly(A) polymerase family. Bacterial CCA-adding enzyme type 3 subfamily.</text>
</comment>
<feature type="binding site" evidence="11">
    <location>
        <position position="154"/>
    </location>
    <ligand>
        <name>CTP</name>
        <dbReference type="ChEBI" id="CHEBI:37563"/>
    </ligand>
</feature>
<keyword evidence="6 11" id="KW-0547">Nucleotide-binding</keyword>
<dbReference type="Pfam" id="PF13735">
    <property type="entry name" value="tRNA_NucTran2_2"/>
    <property type="match status" value="1"/>
</dbReference>
<keyword evidence="8 11" id="KW-0067">ATP-binding</keyword>
<organism evidence="15 16">
    <name type="scientific">Sporolactobacillus putidus</name>
    <dbReference type="NCBI Taxonomy" id="492735"/>
    <lineage>
        <taxon>Bacteria</taxon>
        <taxon>Bacillati</taxon>
        <taxon>Bacillota</taxon>
        <taxon>Bacilli</taxon>
        <taxon>Bacillales</taxon>
        <taxon>Sporolactobacillaceae</taxon>
        <taxon>Sporolactobacillus</taxon>
    </lineage>
</organism>
<feature type="binding site" evidence="11">
    <location>
        <position position="111"/>
    </location>
    <ligand>
        <name>ATP</name>
        <dbReference type="ChEBI" id="CHEBI:30616"/>
    </ligand>
</feature>
<feature type="binding site" evidence="11">
    <location>
        <position position="154"/>
    </location>
    <ligand>
        <name>ATP</name>
        <dbReference type="ChEBI" id="CHEBI:30616"/>
    </ligand>
</feature>
<evidence type="ECO:0000313" key="15">
    <source>
        <dbReference type="EMBL" id="GGL47968.1"/>
    </source>
</evidence>
<dbReference type="GO" id="GO:0000287">
    <property type="term" value="F:magnesium ion binding"/>
    <property type="evidence" value="ECO:0007669"/>
    <property type="project" value="UniProtKB-UniRule"/>
</dbReference>
<dbReference type="Gene3D" id="1.10.246.80">
    <property type="match status" value="1"/>
</dbReference>
<evidence type="ECO:0000313" key="16">
    <source>
        <dbReference type="Proteomes" id="UP000654670"/>
    </source>
</evidence>
<dbReference type="SUPFAM" id="SSF81301">
    <property type="entry name" value="Nucleotidyltransferase"/>
    <property type="match status" value="1"/>
</dbReference>
<evidence type="ECO:0000256" key="8">
    <source>
        <dbReference type="ARBA" id="ARBA00022840"/>
    </source>
</evidence>
<evidence type="ECO:0000259" key="13">
    <source>
        <dbReference type="Pfam" id="PF12627"/>
    </source>
</evidence>
<dbReference type="RefSeq" id="WP_188802003.1">
    <property type="nucleotide sequence ID" value="NZ_BMOK01000003.1"/>
</dbReference>
<feature type="binding site" evidence="11">
    <location>
        <position position="157"/>
    </location>
    <ligand>
        <name>CTP</name>
        <dbReference type="ChEBI" id="CHEBI:37563"/>
    </ligand>
</feature>
<dbReference type="GO" id="GO:0000049">
    <property type="term" value="F:tRNA binding"/>
    <property type="evidence" value="ECO:0007669"/>
    <property type="project" value="UniProtKB-UniRule"/>
</dbReference>
<keyword evidence="2 11" id="KW-0808">Transferase</keyword>
<evidence type="ECO:0000256" key="1">
    <source>
        <dbReference type="ARBA" id="ARBA00001946"/>
    </source>
</evidence>
<dbReference type="EC" id="2.7.7.72" evidence="11"/>
<keyword evidence="3 11" id="KW-0819">tRNA processing</keyword>
<dbReference type="HAMAP" id="MF_01263">
    <property type="entry name" value="CCA_bact_type3"/>
    <property type="match status" value="1"/>
</dbReference>
<evidence type="ECO:0000256" key="7">
    <source>
        <dbReference type="ARBA" id="ARBA00022800"/>
    </source>
</evidence>
<dbReference type="InterPro" id="IPR023068">
    <property type="entry name" value="CCA-adding_enz_firmicutes"/>
</dbReference>
<dbReference type="GO" id="GO:0001680">
    <property type="term" value="P:tRNA 3'-terminal CCA addition"/>
    <property type="evidence" value="ECO:0007669"/>
    <property type="project" value="UniProtKB-UniRule"/>
</dbReference>